<name>A0A3M0CI32_9PROT</name>
<dbReference type="PANTHER" id="PTHR43194">
    <property type="entry name" value="HYDROLASE ALPHA/BETA FOLD FAMILY"/>
    <property type="match status" value="1"/>
</dbReference>
<dbReference type="EMBL" id="REFR01000010">
    <property type="protein sequence ID" value="RMB08485.1"/>
    <property type="molecule type" value="Genomic_DNA"/>
</dbReference>
<evidence type="ECO:0000313" key="3">
    <source>
        <dbReference type="Proteomes" id="UP000271227"/>
    </source>
</evidence>
<dbReference type="Gene3D" id="3.40.50.1820">
    <property type="entry name" value="alpha/beta hydrolase"/>
    <property type="match status" value="1"/>
</dbReference>
<protein>
    <submittedName>
        <fullName evidence="2">Pimeloyl-ACP methyl ester carboxylesterase</fullName>
    </submittedName>
</protein>
<gene>
    <name evidence="2" type="ORF">BXY39_1118</name>
</gene>
<organism evidence="2 3">
    <name type="scientific">Eilatimonas milleporae</name>
    <dbReference type="NCBI Taxonomy" id="911205"/>
    <lineage>
        <taxon>Bacteria</taxon>
        <taxon>Pseudomonadati</taxon>
        <taxon>Pseudomonadota</taxon>
        <taxon>Alphaproteobacteria</taxon>
        <taxon>Kordiimonadales</taxon>
        <taxon>Kordiimonadaceae</taxon>
        <taxon>Eilatimonas</taxon>
    </lineage>
</organism>
<dbReference type="InterPro" id="IPR050228">
    <property type="entry name" value="Carboxylesterase_BioH"/>
</dbReference>
<dbReference type="Proteomes" id="UP000271227">
    <property type="component" value="Unassembled WGS sequence"/>
</dbReference>
<comment type="caution">
    <text evidence="2">The sequence shown here is derived from an EMBL/GenBank/DDBJ whole genome shotgun (WGS) entry which is preliminary data.</text>
</comment>
<dbReference type="InterPro" id="IPR000073">
    <property type="entry name" value="AB_hydrolase_1"/>
</dbReference>
<dbReference type="InParanoid" id="A0A3M0CI32"/>
<dbReference type="AlphaFoldDB" id="A0A3M0CI32"/>
<dbReference type="InterPro" id="IPR029058">
    <property type="entry name" value="AB_hydrolase_fold"/>
</dbReference>
<dbReference type="PANTHER" id="PTHR43194:SF2">
    <property type="entry name" value="PEROXISOMAL MEMBRANE PROTEIN LPX1"/>
    <property type="match status" value="1"/>
</dbReference>
<dbReference type="Pfam" id="PF12697">
    <property type="entry name" value="Abhydrolase_6"/>
    <property type="match status" value="1"/>
</dbReference>
<evidence type="ECO:0000313" key="2">
    <source>
        <dbReference type="EMBL" id="RMB08485.1"/>
    </source>
</evidence>
<accession>A0A3M0CI32</accession>
<keyword evidence="3" id="KW-1185">Reference proteome</keyword>
<feature type="domain" description="AB hydrolase-1" evidence="1">
    <location>
        <begin position="32"/>
        <end position="276"/>
    </location>
</feature>
<evidence type="ECO:0000259" key="1">
    <source>
        <dbReference type="Pfam" id="PF12697"/>
    </source>
</evidence>
<sequence>MTDYDDVYFTNADGLQQHYRLYDRAGGGAPTVLCLPGLTRNARDFAHVADQLAGRCRMVLVEQRGRGLSAWDPQPERYAPPAYVADMFALLDHLGLDSVHVIATSLGGLMTMLMQAARPGVIKTAVINDIGPHIEAAGIEKIKGYVGGGAPRRTWDEAVAAVKTIAGDVYPDFDADQWMAFTKRLYTEKDGSIVLDYDPALANNFRQDTDNAAPELWPVFEPMKTVPTLVIRGALSDILSAETLDKMQAEHPDLAALTLPRIGHAPILDEPEVVAALEDWAARHYR</sequence>
<reference evidence="2 3" key="1">
    <citation type="submission" date="2018-10" db="EMBL/GenBank/DDBJ databases">
        <title>Genomic Encyclopedia of Archaeal and Bacterial Type Strains, Phase II (KMG-II): from individual species to whole genera.</title>
        <authorList>
            <person name="Goeker M."/>
        </authorList>
    </citation>
    <scope>NUCLEOTIDE SEQUENCE [LARGE SCALE GENOMIC DNA]</scope>
    <source>
        <strain evidence="2 3">DSM 25217</strain>
    </source>
</reference>
<proteinExistence type="predicted"/>
<dbReference type="SUPFAM" id="SSF53474">
    <property type="entry name" value="alpha/beta-Hydrolases"/>
    <property type="match status" value="1"/>
</dbReference>